<proteinExistence type="predicted"/>
<organism evidence="1">
    <name type="scientific">Rhizophora mucronata</name>
    <name type="common">Asiatic mangrove</name>
    <dbReference type="NCBI Taxonomy" id="61149"/>
    <lineage>
        <taxon>Eukaryota</taxon>
        <taxon>Viridiplantae</taxon>
        <taxon>Streptophyta</taxon>
        <taxon>Embryophyta</taxon>
        <taxon>Tracheophyta</taxon>
        <taxon>Spermatophyta</taxon>
        <taxon>Magnoliopsida</taxon>
        <taxon>eudicotyledons</taxon>
        <taxon>Gunneridae</taxon>
        <taxon>Pentapetalae</taxon>
        <taxon>rosids</taxon>
        <taxon>fabids</taxon>
        <taxon>Malpighiales</taxon>
        <taxon>Rhizophoraceae</taxon>
        <taxon>Rhizophora</taxon>
    </lineage>
</organism>
<name>A0A2P2PF86_RHIMU</name>
<reference evidence="1" key="1">
    <citation type="submission" date="2018-02" db="EMBL/GenBank/DDBJ databases">
        <title>Rhizophora mucronata_Transcriptome.</title>
        <authorList>
            <person name="Meera S.P."/>
            <person name="Sreeshan A."/>
            <person name="Augustine A."/>
        </authorList>
    </citation>
    <scope>NUCLEOTIDE SEQUENCE</scope>
    <source>
        <tissue evidence="1">Leaf</tissue>
    </source>
</reference>
<dbReference type="EMBL" id="GGEC01072845">
    <property type="protein sequence ID" value="MBX53329.1"/>
    <property type="molecule type" value="Transcribed_RNA"/>
</dbReference>
<evidence type="ECO:0000313" key="1">
    <source>
        <dbReference type="EMBL" id="MBX53329.1"/>
    </source>
</evidence>
<accession>A0A2P2PF86</accession>
<protein>
    <submittedName>
        <fullName evidence="1">Uncharacterized protein</fullName>
    </submittedName>
</protein>
<sequence length="18" mass="2221">MEKSKRERRNGHIDYSKS</sequence>
<dbReference type="AlphaFoldDB" id="A0A2P2PF86"/>